<sequence length="126" mass="13654">MTTTPDPTITVTPDEARTQADKLEAGAARAEALLARITEARDASRDESAEYVGEYDPKPDFPDIQSPAQQSGVALMLHLTKQRDDYAARAAGLRKAIADLEEMDVENGDDIDAVEVPNLDQETQPA</sequence>
<evidence type="ECO:0000313" key="3">
    <source>
        <dbReference type="Proteomes" id="UP000465622"/>
    </source>
</evidence>
<keyword evidence="3" id="KW-1185">Reference proteome</keyword>
<dbReference type="RefSeq" id="WP_036431310.1">
    <property type="nucleotide sequence ID" value="NZ_AP022567.1"/>
</dbReference>
<gene>
    <name evidence="2" type="ORF">MMAGJ_28940</name>
</gene>
<dbReference type="Proteomes" id="UP000465622">
    <property type="component" value="Chromosome"/>
</dbReference>
<proteinExistence type="predicted"/>
<evidence type="ECO:0000256" key="1">
    <source>
        <dbReference type="SAM" id="MobiDB-lite"/>
    </source>
</evidence>
<dbReference type="EMBL" id="AP022567">
    <property type="protein sequence ID" value="BBX33612.1"/>
    <property type="molecule type" value="Genomic_DNA"/>
</dbReference>
<feature type="compositionally biased region" description="Basic and acidic residues" evidence="1">
    <location>
        <begin position="39"/>
        <end position="48"/>
    </location>
</feature>
<name>A0ABM7HSS3_MYCME</name>
<accession>A0ABM7HSS3</accession>
<feature type="region of interest" description="Disordered" evidence="1">
    <location>
        <begin position="107"/>
        <end position="126"/>
    </location>
</feature>
<reference evidence="2 3" key="1">
    <citation type="journal article" date="2019" name="Emerg. Microbes Infect.">
        <title>Comprehensive subspecies identification of 175 nontuberculous mycobacteria species based on 7547 genomic profiles.</title>
        <authorList>
            <person name="Matsumoto Y."/>
            <person name="Kinjo T."/>
            <person name="Motooka D."/>
            <person name="Nabeya D."/>
            <person name="Jung N."/>
            <person name="Uechi K."/>
            <person name="Horii T."/>
            <person name="Iida T."/>
            <person name="Fujita J."/>
            <person name="Nakamura S."/>
        </authorList>
    </citation>
    <scope>NUCLEOTIDE SEQUENCE [LARGE SCALE GENOMIC DNA]</scope>
    <source>
        <strain evidence="2 3">JCM 12375</strain>
    </source>
</reference>
<feature type="region of interest" description="Disordered" evidence="1">
    <location>
        <begin position="39"/>
        <end position="66"/>
    </location>
</feature>
<protein>
    <recommendedName>
        <fullName evidence="4">PE domain-containing protein</fullName>
    </recommendedName>
</protein>
<evidence type="ECO:0008006" key="4">
    <source>
        <dbReference type="Google" id="ProtNLM"/>
    </source>
</evidence>
<organism evidence="2 3">
    <name type="scientific">Mycolicibacterium mageritense</name>
    <name type="common">Mycobacterium mageritense</name>
    <dbReference type="NCBI Taxonomy" id="53462"/>
    <lineage>
        <taxon>Bacteria</taxon>
        <taxon>Bacillati</taxon>
        <taxon>Actinomycetota</taxon>
        <taxon>Actinomycetes</taxon>
        <taxon>Mycobacteriales</taxon>
        <taxon>Mycobacteriaceae</taxon>
        <taxon>Mycolicibacterium</taxon>
    </lineage>
</organism>
<evidence type="ECO:0000313" key="2">
    <source>
        <dbReference type="EMBL" id="BBX33612.1"/>
    </source>
</evidence>